<dbReference type="RefSeq" id="WP_117627707.1">
    <property type="nucleotide sequence ID" value="NZ_JACOQE010000001.1"/>
</dbReference>
<gene>
    <name evidence="2" type="ORF">H8Z79_03405</name>
</gene>
<proteinExistence type="predicted"/>
<dbReference type="Proteomes" id="UP000633936">
    <property type="component" value="Unassembled WGS sequence"/>
</dbReference>
<reference evidence="2 3" key="1">
    <citation type="submission" date="2020-08" db="EMBL/GenBank/DDBJ databases">
        <title>Genome public.</title>
        <authorList>
            <person name="Liu C."/>
            <person name="Sun Q."/>
        </authorList>
    </citation>
    <scope>NUCLEOTIDE SEQUENCE [LARGE SCALE GENOMIC DNA]</scope>
    <source>
        <strain evidence="2 3">27-44</strain>
    </source>
</reference>
<name>A0ABR7HZ32_9FIRM</name>
<keyword evidence="1" id="KW-0472">Membrane</keyword>
<keyword evidence="1" id="KW-1133">Transmembrane helix</keyword>
<keyword evidence="3" id="KW-1185">Reference proteome</keyword>
<evidence type="ECO:0000313" key="2">
    <source>
        <dbReference type="EMBL" id="MBC5739518.1"/>
    </source>
</evidence>
<dbReference type="EMBL" id="JACOQE010000001">
    <property type="protein sequence ID" value="MBC5739518.1"/>
    <property type="molecule type" value="Genomic_DNA"/>
</dbReference>
<feature type="transmembrane region" description="Helical" evidence="1">
    <location>
        <begin position="6"/>
        <end position="30"/>
    </location>
</feature>
<accession>A0ABR7HZ32</accession>
<keyword evidence="1" id="KW-0812">Transmembrane</keyword>
<sequence>MDLSTKVNIVLSVLSFILAVISIVTVVITLRQNNKMIENSSRPYVCIYFDYIQCGEPTGYFVVKNFGASSAFIDSLTYNDVIQNHPKSLADISTIFDGLSGNSIAPGQKFFAPFKLYEYKGGAAVFDIHYHSGKKHYSEHFEIAVANYGKLVKPRLVDKEYHAISYPLQEISERLM</sequence>
<evidence type="ECO:0008006" key="4">
    <source>
        <dbReference type="Google" id="ProtNLM"/>
    </source>
</evidence>
<organism evidence="2 3">
    <name type="scientific">Blautia intestinalis</name>
    <dbReference type="NCBI Taxonomy" id="2763028"/>
    <lineage>
        <taxon>Bacteria</taxon>
        <taxon>Bacillati</taxon>
        <taxon>Bacillota</taxon>
        <taxon>Clostridia</taxon>
        <taxon>Lachnospirales</taxon>
        <taxon>Lachnospiraceae</taxon>
        <taxon>Blautia</taxon>
    </lineage>
</organism>
<comment type="caution">
    <text evidence="2">The sequence shown here is derived from an EMBL/GenBank/DDBJ whole genome shotgun (WGS) entry which is preliminary data.</text>
</comment>
<protein>
    <recommendedName>
        <fullName evidence="4">DUF4830 domain-containing protein</fullName>
    </recommendedName>
</protein>
<evidence type="ECO:0000256" key="1">
    <source>
        <dbReference type="SAM" id="Phobius"/>
    </source>
</evidence>
<evidence type="ECO:0000313" key="3">
    <source>
        <dbReference type="Proteomes" id="UP000633936"/>
    </source>
</evidence>